<sequence>MQLFISDSLTTEQAEELVRDYIDQHRQKMLTILRVQDPQTYRNVAKQKKSNQTVALANNIQLITMLSHTLLSTYGFYPNADVIFRPNMMLYVLRSIRVDKDSDGSPLQVLATIERIAESGAGDFGVDVRTVLITELISMSTGDTVSMVDVNLV</sequence>
<proteinExistence type="predicted"/>
<evidence type="ECO:0000313" key="1">
    <source>
        <dbReference type="EMBL" id="CEK42515.1"/>
    </source>
</evidence>
<reference evidence="1" key="2">
    <citation type="submission" date="2015-06" db="EMBL/GenBank/DDBJ databases">
        <title>Environmentally co-occuring mercury resistance plasmids are genetically and phenotypically diverse and confer variable context-dependent fitness effects.</title>
        <authorList>
            <person name="Hall J.P.J."/>
            <person name="Harrison E."/>
            <person name="Lilley A.K."/>
            <person name="Paterson S."/>
            <person name="Spiers A.J."/>
            <person name="Brockhurst M.A."/>
        </authorList>
    </citation>
    <scope>NUCLEOTIDE SEQUENCE [LARGE SCALE GENOMIC DNA]</scope>
    <source>
        <strain evidence="1">SBW25</strain>
        <plasmid evidence="1">pQBR55</plasmid>
    </source>
</reference>
<name>A0A0G4E5N1_PSEFS</name>
<geneLocation type="plasmid" evidence="1">
    <name>pQBR55</name>
</geneLocation>
<gene>
    <name evidence="1" type="ORF">PQBR55_0136</name>
</gene>
<protein>
    <submittedName>
        <fullName evidence="1">Uncharacterized protein</fullName>
    </submittedName>
</protein>
<keyword evidence="1" id="KW-0614">Plasmid</keyword>
<accession>A0A0G4E5N1</accession>
<reference evidence="1" key="1">
    <citation type="submission" date="2014-12" db="EMBL/GenBank/DDBJ databases">
        <authorList>
            <person name="Hall J."/>
        </authorList>
    </citation>
    <scope>NUCLEOTIDE SEQUENCE [LARGE SCALE GENOMIC DNA]</scope>
    <source>
        <strain evidence="1">SBW25</strain>
        <plasmid evidence="1">pQBR55</plasmid>
    </source>
</reference>
<organism evidence="1">
    <name type="scientific">Pseudomonas fluorescens (strain SBW25)</name>
    <dbReference type="NCBI Taxonomy" id="216595"/>
    <lineage>
        <taxon>Bacteria</taxon>
        <taxon>Pseudomonadati</taxon>
        <taxon>Pseudomonadota</taxon>
        <taxon>Gammaproteobacteria</taxon>
        <taxon>Pseudomonadales</taxon>
        <taxon>Pseudomonadaceae</taxon>
        <taxon>Pseudomonas</taxon>
    </lineage>
</organism>
<dbReference type="AlphaFoldDB" id="A0A0G4E5N1"/>
<dbReference type="EMBL" id="LN713927">
    <property type="protein sequence ID" value="CEK42515.1"/>
    <property type="molecule type" value="Genomic_DNA"/>
</dbReference>